<dbReference type="InterPro" id="IPR007621">
    <property type="entry name" value="TPM_dom"/>
</dbReference>
<evidence type="ECO:0000313" key="5">
    <source>
        <dbReference type="Proteomes" id="UP000290174"/>
    </source>
</evidence>
<feature type="region of interest" description="Disordered" evidence="1">
    <location>
        <begin position="304"/>
        <end position="345"/>
    </location>
</feature>
<proteinExistence type="predicted"/>
<dbReference type="PANTHER" id="PTHR30373:SF2">
    <property type="entry name" value="UPF0603 PROTEIN YGCG"/>
    <property type="match status" value="1"/>
</dbReference>
<protein>
    <submittedName>
        <fullName evidence="4">YgcG family protein</fullName>
    </submittedName>
</protein>
<feature type="transmembrane region" description="Helical" evidence="2">
    <location>
        <begin position="253"/>
        <end position="271"/>
    </location>
</feature>
<dbReference type="Gene3D" id="3.10.310.50">
    <property type="match status" value="1"/>
</dbReference>
<keyword evidence="2" id="KW-0812">Transmembrane</keyword>
<feature type="domain" description="TPM" evidence="3">
    <location>
        <begin position="83"/>
        <end position="206"/>
    </location>
</feature>
<evidence type="ECO:0000259" key="3">
    <source>
        <dbReference type="Pfam" id="PF04536"/>
    </source>
</evidence>
<feature type="transmembrane region" description="Helical" evidence="2">
    <location>
        <begin position="52"/>
        <end position="72"/>
    </location>
</feature>
<feature type="transmembrane region" description="Helical" evidence="2">
    <location>
        <begin position="277"/>
        <end position="295"/>
    </location>
</feature>
<gene>
    <name evidence="4" type="ORF">EAS61_27955</name>
</gene>
<keyword evidence="2" id="KW-0472">Membrane</keyword>
<organism evidence="4 5">
    <name type="scientific">Bradyrhizobium zhanjiangense</name>
    <dbReference type="NCBI Taxonomy" id="1325107"/>
    <lineage>
        <taxon>Bacteria</taxon>
        <taxon>Pseudomonadati</taxon>
        <taxon>Pseudomonadota</taxon>
        <taxon>Alphaproteobacteria</taxon>
        <taxon>Hyphomicrobiales</taxon>
        <taxon>Nitrobacteraceae</taxon>
        <taxon>Bradyrhizobium</taxon>
    </lineage>
</organism>
<feature type="transmembrane region" description="Helical" evidence="2">
    <location>
        <begin position="228"/>
        <end position="246"/>
    </location>
</feature>
<keyword evidence="2" id="KW-1133">Transmembrane helix</keyword>
<dbReference type="PANTHER" id="PTHR30373">
    <property type="entry name" value="UPF0603 PROTEIN YGCG"/>
    <property type="match status" value="1"/>
</dbReference>
<dbReference type="Proteomes" id="UP000290174">
    <property type="component" value="Unassembled WGS sequence"/>
</dbReference>
<accession>A0A4Q0QF70</accession>
<dbReference type="EMBL" id="RKMK01000033">
    <property type="protein sequence ID" value="RXG89203.1"/>
    <property type="molecule type" value="Genomic_DNA"/>
</dbReference>
<evidence type="ECO:0000256" key="1">
    <source>
        <dbReference type="SAM" id="MobiDB-lite"/>
    </source>
</evidence>
<evidence type="ECO:0000256" key="2">
    <source>
        <dbReference type="SAM" id="Phobius"/>
    </source>
</evidence>
<comment type="caution">
    <text evidence="4">The sequence shown here is derived from an EMBL/GenBank/DDBJ whole genome shotgun (WGS) entry which is preliminary data.</text>
</comment>
<name>A0A4Q0QF70_9BRAD</name>
<dbReference type="Pfam" id="PF04536">
    <property type="entry name" value="TPM_phosphatase"/>
    <property type="match status" value="1"/>
</dbReference>
<sequence length="345" mass="36050">MPLAPPTAVIPREGGESSTPRLHRSPLASLEYWIARSSRAMTARFWRARSAFLQRGVLLLMLCLAFALAASADVAVPELTGRVVDQTGTLSSSDIAALSQKLRDFENRKGSQVAVLIVPTTQPETIEQFSIRVAEAWKIGRRKVDDGAILIVAKNDRHLRIEVGYGLEGALTDVTSRRIIDEVITPKFRTGDFSGGIGDGVDRMIRVVDGEPLPIPSPTVNFGHLDDLAPLFIVTLFASIGVGGFFRAMLGRLLGSLATGGIIAALTWLILGSLALAIGLGILGFIIGFITDLFSAMGPGTRSSRGGSWSSGSSGGGWSSGSSSDSGSFSGGGGSFGGGGASGSW</sequence>
<feature type="compositionally biased region" description="Gly residues" evidence="1">
    <location>
        <begin position="329"/>
        <end position="345"/>
    </location>
</feature>
<dbReference type="AlphaFoldDB" id="A0A4Q0QF70"/>
<reference evidence="4 5" key="1">
    <citation type="submission" date="2018-11" db="EMBL/GenBank/DDBJ databases">
        <title>Bradyrhizobium sp. nov., isolated from effective nodules of peanut in China.</title>
        <authorList>
            <person name="Li Y."/>
        </authorList>
    </citation>
    <scope>NUCLEOTIDE SEQUENCE [LARGE SCALE GENOMIC DNA]</scope>
    <source>
        <strain evidence="4 5">CCBAU 51770</strain>
    </source>
</reference>
<feature type="region of interest" description="Disordered" evidence="1">
    <location>
        <begin position="1"/>
        <end position="22"/>
    </location>
</feature>
<evidence type="ECO:0000313" key="4">
    <source>
        <dbReference type="EMBL" id="RXG89203.1"/>
    </source>
</evidence>